<sequence length="291" mass="33856">MNNRPIPRSSGLFTETEDMELNELQEIEINLLLEGLFQKYGYDFRGYVRASLKRRILNRMKAERLPSITALLEKVLHEPGYLERLLNDLSIRMTEMFRDPSFFAAFRYEVVPLLRELPEIRIWHAGCATGEEVYSMAILMREEGLAEKTTIYATDMNEKALTAAQKGAFPLKKMQQYTKNYLKAGGKNSFSEYYTTDHQFAYFHPSLGENLIFAQHNLVTDGSFNEFHAILCRNVLIYFDNELQQQVHSLIHNSLADGGFIGLGSKETLLFMPKRMKYKEFNSQEKIYRKL</sequence>
<keyword evidence="2" id="KW-0489">Methyltransferase</keyword>
<dbReference type="PRINTS" id="PR00996">
    <property type="entry name" value="CHERMTFRASE"/>
</dbReference>
<dbReference type="PANTHER" id="PTHR24422">
    <property type="entry name" value="CHEMOTAXIS PROTEIN METHYLTRANSFERASE"/>
    <property type="match status" value="1"/>
</dbReference>
<dbReference type="SMART" id="SM00138">
    <property type="entry name" value="MeTrc"/>
    <property type="match status" value="1"/>
</dbReference>
<dbReference type="GO" id="GO:0008757">
    <property type="term" value="F:S-adenosylmethionine-dependent methyltransferase activity"/>
    <property type="evidence" value="ECO:0007669"/>
    <property type="project" value="InterPro"/>
</dbReference>
<dbReference type="AlphaFoldDB" id="A0AB94ISG7"/>
<evidence type="ECO:0000313" key="3">
    <source>
        <dbReference type="Proteomes" id="UP000018877"/>
    </source>
</evidence>
<reference evidence="2 3" key="1">
    <citation type="journal article" date="2014" name="Environ. Microbiol.">
        <title>The nitrate-ammonifying and nosZ-carrying bacterium Bacillus vireti is a potent source and sink for nitric and nitrous oxide under high nitrate conditions.</title>
        <authorList>
            <person name="Mania D."/>
            <person name="Heylen K."/>
            <person name="van Spanning R.J."/>
            <person name="Frostegard A."/>
        </authorList>
    </citation>
    <scope>NUCLEOTIDE SEQUENCE [LARGE SCALE GENOMIC DNA]</scope>
    <source>
        <strain evidence="2 3">LMG 21834</strain>
    </source>
</reference>
<dbReference type="PROSITE" id="PS50123">
    <property type="entry name" value="CHER"/>
    <property type="match status" value="1"/>
</dbReference>
<protein>
    <submittedName>
        <fullName evidence="2">Chemotaxis protein methyltransferase CheR</fullName>
    </submittedName>
</protein>
<name>A0AB94ISG7_9BACI</name>
<comment type="caution">
    <text evidence="2">The sequence shown here is derived from an EMBL/GenBank/DDBJ whole genome shotgun (WGS) entry which is preliminary data.</text>
</comment>
<dbReference type="InterPro" id="IPR050903">
    <property type="entry name" value="Bact_Chemotaxis_MeTrfase"/>
</dbReference>
<keyword evidence="3" id="KW-1185">Reference proteome</keyword>
<dbReference type="InterPro" id="IPR000780">
    <property type="entry name" value="CheR_MeTrfase"/>
</dbReference>
<proteinExistence type="predicted"/>
<dbReference type="EMBL" id="ALAN01000031">
    <property type="protein sequence ID" value="ETI70015.1"/>
    <property type="molecule type" value="Genomic_DNA"/>
</dbReference>
<dbReference type="SUPFAM" id="SSF53335">
    <property type="entry name" value="S-adenosyl-L-methionine-dependent methyltransferases"/>
    <property type="match status" value="1"/>
</dbReference>
<dbReference type="Proteomes" id="UP000018877">
    <property type="component" value="Unassembled WGS sequence"/>
</dbReference>
<feature type="domain" description="CheR-type methyltransferase" evidence="1">
    <location>
        <begin position="17"/>
        <end position="291"/>
    </location>
</feature>
<accession>A0AB94ISG7</accession>
<dbReference type="InterPro" id="IPR022641">
    <property type="entry name" value="CheR_N"/>
</dbReference>
<dbReference type="GO" id="GO:0032259">
    <property type="term" value="P:methylation"/>
    <property type="evidence" value="ECO:0007669"/>
    <property type="project" value="UniProtKB-KW"/>
</dbReference>
<keyword evidence="2" id="KW-0808">Transferase</keyword>
<evidence type="ECO:0000313" key="2">
    <source>
        <dbReference type="EMBL" id="ETI70015.1"/>
    </source>
</evidence>
<dbReference type="InterPro" id="IPR029063">
    <property type="entry name" value="SAM-dependent_MTases_sf"/>
</dbReference>
<dbReference type="PANTHER" id="PTHR24422:SF8">
    <property type="entry name" value="CHEMOTAXIS PROTEIN"/>
    <property type="match status" value="1"/>
</dbReference>
<dbReference type="InterPro" id="IPR022642">
    <property type="entry name" value="CheR_C"/>
</dbReference>
<dbReference type="SUPFAM" id="SSF47757">
    <property type="entry name" value="Chemotaxis receptor methyltransferase CheR, N-terminal domain"/>
    <property type="match status" value="1"/>
</dbReference>
<organism evidence="2 3">
    <name type="scientific">Neobacillus vireti LMG 21834</name>
    <dbReference type="NCBI Taxonomy" id="1131730"/>
    <lineage>
        <taxon>Bacteria</taxon>
        <taxon>Bacillati</taxon>
        <taxon>Bacillota</taxon>
        <taxon>Bacilli</taxon>
        <taxon>Bacillales</taxon>
        <taxon>Bacillaceae</taxon>
        <taxon>Neobacillus</taxon>
    </lineage>
</organism>
<gene>
    <name evidence="2" type="ORF">BAVI_04559</name>
</gene>
<dbReference type="Pfam" id="PF01739">
    <property type="entry name" value="CheR"/>
    <property type="match status" value="1"/>
</dbReference>
<dbReference type="Pfam" id="PF03705">
    <property type="entry name" value="CheR_N"/>
    <property type="match status" value="1"/>
</dbReference>
<evidence type="ECO:0000259" key="1">
    <source>
        <dbReference type="PROSITE" id="PS50123"/>
    </source>
</evidence>
<dbReference type="Gene3D" id="3.40.50.150">
    <property type="entry name" value="Vaccinia Virus protein VP39"/>
    <property type="match status" value="1"/>
</dbReference>